<dbReference type="Proteomes" id="UP000199258">
    <property type="component" value="Unassembled WGS sequence"/>
</dbReference>
<keyword evidence="3" id="KW-1185">Reference proteome</keyword>
<evidence type="ECO:0000313" key="3">
    <source>
        <dbReference type="Proteomes" id="UP000199258"/>
    </source>
</evidence>
<reference evidence="2 3" key="1">
    <citation type="submission" date="2016-10" db="EMBL/GenBank/DDBJ databases">
        <authorList>
            <person name="de Groot N.N."/>
        </authorList>
    </citation>
    <scope>NUCLEOTIDE SEQUENCE [LARGE SCALE GENOMIC DNA]</scope>
    <source>
        <strain evidence="2 3">NP_1H</strain>
    </source>
</reference>
<accession>A0A1G8P0X1</accession>
<protein>
    <submittedName>
        <fullName evidence="2">Uncharacterized protein</fullName>
    </submittedName>
</protein>
<dbReference type="AlphaFoldDB" id="A0A1G8P0X1"/>
<keyword evidence="1" id="KW-1133">Transmembrane helix</keyword>
<feature type="transmembrane region" description="Helical" evidence="1">
    <location>
        <begin position="17"/>
        <end position="35"/>
    </location>
</feature>
<keyword evidence="1" id="KW-0812">Transmembrane</keyword>
<proteinExistence type="predicted"/>
<dbReference type="EMBL" id="FNDT01000028">
    <property type="protein sequence ID" value="SDI86184.1"/>
    <property type="molecule type" value="Genomic_DNA"/>
</dbReference>
<name>A0A1G8P0X1_9MICC</name>
<evidence type="ECO:0000256" key="1">
    <source>
        <dbReference type="SAM" id="Phobius"/>
    </source>
</evidence>
<gene>
    <name evidence="2" type="ORF">SAMN04488693_12818</name>
</gene>
<keyword evidence="1" id="KW-0472">Membrane</keyword>
<sequence length="70" mass="8329">MHRPYLPDWKEMSQWRGWHKTTFLLLIATISYLLLRQTFPSWVSVLIVLPVAILAAYTASSDARRDRRRK</sequence>
<feature type="transmembrane region" description="Helical" evidence="1">
    <location>
        <begin position="41"/>
        <end position="60"/>
    </location>
</feature>
<organism evidence="2 3">
    <name type="scientific">Arthrobacter subterraneus</name>
    <dbReference type="NCBI Taxonomy" id="335973"/>
    <lineage>
        <taxon>Bacteria</taxon>
        <taxon>Bacillati</taxon>
        <taxon>Actinomycetota</taxon>
        <taxon>Actinomycetes</taxon>
        <taxon>Micrococcales</taxon>
        <taxon>Micrococcaceae</taxon>
        <taxon>Arthrobacter</taxon>
    </lineage>
</organism>
<evidence type="ECO:0000313" key="2">
    <source>
        <dbReference type="EMBL" id="SDI86184.1"/>
    </source>
</evidence>
<dbReference type="STRING" id="335973.SAMN04488693_12818"/>